<evidence type="ECO:0000256" key="7">
    <source>
        <dbReference type="SAM" id="Phobius"/>
    </source>
</evidence>
<dbReference type="PANTHER" id="PTHR31232">
    <property type="match status" value="1"/>
</dbReference>
<comment type="subcellular location">
    <subcellularLocation>
        <location evidence="1 6">Secreted</location>
    </subcellularLocation>
</comment>
<reference evidence="8 10" key="1">
    <citation type="journal article" date="2011" name="Nature">
        <title>The Medicago genome provides insight into the evolution of rhizobial symbioses.</title>
        <authorList>
            <person name="Young N.D."/>
            <person name="Debelle F."/>
            <person name="Oldroyd G.E."/>
            <person name="Geurts R."/>
            <person name="Cannon S.B."/>
            <person name="Udvardi M.K."/>
            <person name="Benedito V.A."/>
            <person name="Mayer K.F."/>
            <person name="Gouzy J."/>
            <person name="Schoof H."/>
            <person name="Van de Peer Y."/>
            <person name="Proost S."/>
            <person name="Cook D.R."/>
            <person name="Meyers B.C."/>
            <person name="Spannagl M."/>
            <person name="Cheung F."/>
            <person name="De Mita S."/>
            <person name="Krishnakumar V."/>
            <person name="Gundlach H."/>
            <person name="Zhou S."/>
            <person name="Mudge J."/>
            <person name="Bharti A.K."/>
            <person name="Murray J.D."/>
            <person name="Naoumkina M.A."/>
            <person name="Rosen B."/>
            <person name="Silverstein K.A."/>
            <person name="Tang H."/>
            <person name="Rombauts S."/>
            <person name="Zhao P.X."/>
            <person name="Zhou P."/>
            <person name="Barbe V."/>
            <person name="Bardou P."/>
            <person name="Bechner M."/>
            <person name="Bellec A."/>
            <person name="Berger A."/>
            <person name="Berges H."/>
            <person name="Bidwell S."/>
            <person name="Bisseling T."/>
            <person name="Choisne N."/>
            <person name="Couloux A."/>
            <person name="Denny R."/>
            <person name="Deshpande S."/>
            <person name="Dai X."/>
            <person name="Doyle J.J."/>
            <person name="Dudez A.M."/>
            <person name="Farmer A.D."/>
            <person name="Fouteau S."/>
            <person name="Franken C."/>
            <person name="Gibelin C."/>
            <person name="Gish J."/>
            <person name="Goldstein S."/>
            <person name="Gonzalez A.J."/>
            <person name="Green P.J."/>
            <person name="Hallab A."/>
            <person name="Hartog M."/>
            <person name="Hua A."/>
            <person name="Humphray S.J."/>
            <person name="Jeong D.H."/>
            <person name="Jing Y."/>
            <person name="Jocker A."/>
            <person name="Kenton S.M."/>
            <person name="Kim D.J."/>
            <person name="Klee K."/>
            <person name="Lai H."/>
            <person name="Lang C."/>
            <person name="Lin S."/>
            <person name="Macmil S.L."/>
            <person name="Magdelenat G."/>
            <person name="Matthews L."/>
            <person name="McCorrison J."/>
            <person name="Monaghan E.L."/>
            <person name="Mun J.H."/>
            <person name="Najar F.Z."/>
            <person name="Nicholson C."/>
            <person name="Noirot C."/>
            <person name="O'Bleness M."/>
            <person name="Paule C.R."/>
            <person name="Poulain J."/>
            <person name="Prion F."/>
            <person name="Qin B."/>
            <person name="Qu C."/>
            <person name="Retzel E.F."/>
            <person name="Riddle C."/>
            <person name="Sallet E."/>
            <person name="Samain S."/>
            <person name="Samson N."/>
            <person name="Sanders I."/>
            <person name="Saurat O."/>
            <person name="Scarpelli C."/>
            <person name="Schiex T."/>
            <person name="Segurens B."/>
            <person name="Severin A.J."/>
            <person name="Sherrier D.J."/>
            <person name="Shi R."/>
            <person name="Sims S."/>
            <person name="Singer S.R."/>
            <person name="Sinharoy S."/>
            <person name="Sterck L."/>
            <person name="Viollet A."/>
            <person name="Wang B.B."/>
            <person name="Wang K."/>
            <person name="Wang M."/>
            <person name="Wang X."/>
            <person name="Warfsmann J."/>
            <person name="Weissenbach J."/>
            <person name="White D.D."/>
            <person name="White J.D."/>
            <person name="Wiley G.B."/>
            <person name="Wincker P."/>
            <person name="Xing Y."/>
            <person name="Yang L."/>
            <person name="Yao Z."/>
            <person name="Ying F."/>
            <person name="Zhai J."/>
            <person name="Zhou L."/>
            <person name="Zuber A."/>
            <person name="Denarie J."/>
            <person name="Dixon R.A."/>
            <person name="May G.D."/>
            <person name="Schwartz D.C."/>
            <person name="Rogers J."/>
            <person name="Quetier F."/>
            <person name="Town C.D."/>
            <person name="Roe B.A."/>
        </authorList>
    </citation>
    <scope>NUCLEOTIDE SEQUENCE [LARGE SCALE GENOMIC DNA]</scope>
    <source>
        <strain evidence="8">A17</strain>
        <strain evidence="9 10">cv. Jemalong A17</strain>
    </source>
</reference>
<dbReference type="GO" id="GO:0005576">
    <property type="term" value="C:extracellular region"/>
    <property type="evidence" value="ECO:0007669"/>
    <property type="project" value="UniProtKB-SubCell"/>
</dbReference>
<evidence type="ECO:0000313" key="10">
    <source>
        <dbReference type="Proteomes" id="UP000002051"/>
    </source>
</evidence>
<keyword evidence="7" id="KW-1133">Transmembrane helix</keyword>
<keyword evidence="4 6" id="KW-0964">Secreted</keyword>
<dbReference type="GO" id="GO:0060320">
    <property type="term" value="P:rejection of self pollen"/>
    <property type="evidence" value="ECO:0007669"/>
    <property type="project" value="UniProtKB-KW"/>
</dbReference>
<organism evidence="8 10">
    <name type="scientific">Medicago truncatula</name>
    <name type="common">Barrel medic</name>
    <name type="synonym">Medicago tribuloides</name>
    <dbReference type="NCBI Taxonomy" id="3880"/>
    <lineage>
        <taxon>Eukaryota</taxon>
        <taxon>Viridiplantae</taxon>
        <taxon>Streptophyta</taxon>
        <taxon>Embryophyta</taxon>
        <taxon>Tracheophyta</taxon>
        <taxon>Spermatophyta</taxon>
        <taxon>Magnoliopsida</taxon>
        <taxon>eudicotyledons</taxon>
        <taxon>Gunneridae</taxon>
        <taxon>Pentapetalae</taxon>
        <taxon>rosids</taxon>
        <taxon>fabids</taxon>
        <taxon>Fabales</taxon>
        <taxon>Fabaceae</taxon>
        <taxon>Papilionoideae</taxon>
        <taxon>50 kb inversion clade</taxon>
        <taxon>NPAAA clade</taxon>
        <taxon>Hologalegina</taxon>
        <taxon>IRL clade</taxon>
        <taxon>Trifolieae</taxon>
        <taxon>Medicago</taxon>
    </lineage>
</organism>
<dbReference type="AlphaFoldDB" id="G7JND8"/>
<evidence type="ECO:0000313" key="8">
    <source>
        <dbReference type="EMBL" id="AES88568.1"/>
    </source>
</evidence>
<gene>
    <name evidence="8" type="ordered locus">MTR_4g059270</name>
</gene>
<reference evidence="9" key="3">
    <citation type="submission" date="2015-04" db="UniProtKB">
        <authorList>
            <consortium name="EnsemblPlants"/>
        </authorList>
    </citation>
    <scope>IDENTIFICATION</scope>
    <source>
        <strain evidence="9">cv. Jemalong A17</strain>
    </source>
</reference>
<dbReference type="PaxDb" id="3880-AES88568"/>
<evidence type="ECO:0000256" key="3">
    <source>
        <dbReference type="ARBA" id="ARBA00022471"/>
    </source>
</evidence>
<dbReference type="PANTHER" id="PTHR31232:SF43">
    <property type="entry name" value="S-PROTEIN HOMOLOG 29-RELATED"/>
    <property type="match status" value="1"/>
</dbReference>
<sequence>MSLFIQKVVFLFVLTLLSVHIVLGGVTINLVNSLKDNLDLTLRCQSKDDDLGSHLLHHGNNYSFHFVPKLPLFGETLFFLFLCMEWWVSSF</sequence>
<dbReference type="EMBL" id="CM001220">
    <property type="protein sequence ID" value="AES88568.1"/>
    <property type="molecule type" value="Genomic_DNA"/>
</dbReference>
<evidence type="ECO:0000313" key="9">
    <source>
        <dbReference type="EnsemblPlants" id="AES88568"/>
    </source>
</evidence>
<keyword evidence="7" id="KW-0472">Membrane</keyword>
<dbReference type="EnsemblPlants" id="AES88568">
    <property type="protein sequence ID" value="AES88568"/>
    <property type="gene ID" value="MTR_4g059270"/>
</dbReference>
<protein>
    <recommendedName>
        <fullName evidence="6">S-protein homolog</fullName>
    </recommendedName>
</protein>
<keyword evidence="5" id="KW-0732">Signal</keyword>
<dbReference type="Pfam" id="PF05938">
    <property type="entry name" value="Self-incomp_S1"/>
    <property type="match status" value="1"/>
</dbReference>
<accession>G7JND8</accession>
<dbReference type="InterPro" id="IPR010264">
    <property type="entry name" value="Self-incomp_S1"/>
</dbReference>
<evidence type="ECO:0000256" key="1">
    <source>
        <dbReference type="ARBA" id="ARBA00004613"/>
    </source>
</evidence>
<name>G7JND8_MEDTR</name>
<evidence type="ECO:0000256" key="5">
    <source>
        <dbReference type="ARBA" id="ARBA00022729"/>
    </source>
</evidence>
<dbReference type="Proteomes" id="UP000002051">
    <property type="component" value="Chromosome 4"/>
</dbReference>
<feature type="transmembrane region" description="Helical" evidence="7">
    <location>
        <begin position="70"/>
        <end position="88"/>
    </location>
</feature>
<evidence type="ECO:0000256" key="2">
    <source>
        <dbReference type="ARBA" id="ARBA00005581"/>
    </source>
</evidence>
<keyword evidence="10" id="KW-1185">Reference proteome</keyword>
<evidence type="ECO:0000256" key="4">
    <source>
        <dbReference type="ARBA" id="ARBA00022525"/>
    </source>
</evidence>
<dbReference type="HOGENOM" id="CLU_2430407_0_0_1"/>
<comment type="similarity">
    <text evidence="2 6">Belongs to the plant self-incompatibility (S1) protein family.</text>
</comment>
<keyword evidence="7" id="KW-0812">Transmembrane</keyword>
<proteinExistence type="inferred from homology"/>
<keyword evidence="3 6" id="KW-0713">Self-incompatibility</keyword>
<evidence type="ECO:0000256" key="6">
    <source>
        <dbReference type="RuleBase" id="RU367044"/>
    </source>
</evidence>
<reference evidence="8 10" key="2">
    <citation type="journal article" date="2014" name="BMC Genomics">
        <title>An improved genome release (version Mt4.0) for the model legume Medicago truncatula.</title>
        <authorList>
            <person name="Tang H."/>
            <person name="Krishnakumar V."/>
            <person name="Bidwell S."/>
            <person name="Rosen B."/>
            <person name="Chan A."/>
            <person name="Zhou S."/>
            <person name="Gentzbittel L."/>
            <person name="Childs K.L."/>
            <person name="Yandell M."/>
            <person name="Gundlach H."/>
            <person name="Mayer K.F."/>
            <person name="Schwartz D.C."/>
            <person name="Town C.D."/>
        </authorList>
    </citation>
    <scope>GENOME REANNOTATION</scope>
    <source>
        <strain evidence="9 10">cv. Jemalong A17</strain>
    </source>
</reference>